<evidence type="ECO:0000313" key="3">
    <source>
        <dbReference type="EMBL" id="OYX31793.1"/>
    </source>
</evidence>
<feature type="compositionally biased region" description="Pro residues" evidence="1">
    <location>
        <begin position="167"/>
        <end position="178"/>
    </location>
</feature>
<evidence type="ECO:0000313" key="4">
    <source>
        <dbReference type="Proteomes" id="UP000215595"/>
    </source>
</evidence>
<keyword evidence="2" id="KW-0812">Transmembrane</keyword>
<dbReference type="AlphaFoldDB" id="A0A258FIY3"/>
<accession>A0A258FIY3</accession>
<protein>
    <submittedName>
        <fullName evidence="3">Uncharacterized protein</fullName>
    </submittedName>
</protein>
<keyword evidence="2" id="KW-0472">Membrane</keyword>
<gene>
    <name evidence="3" type="ORF">B7Z01_12115</name>
</gene>
<organism evidence="3 4">
    <name type="scientific">Brevundimonas subvibrioides</name>
    <dbReference type="NCBI Taxonomy" id="74313"/>
    <lineage>
        <taxon>Bacteria</taxon>
        <taxon>Pseudomonadati</taxon>
        <taxon>Pseudomonadota</taxon>
        <taxon>Alphaproteobacteria</taxon>
        <taxon>Caulobacterales</taxon>
        <taxon>Caulobacteraceae</taxon>
        <taxon>Brevundimonas</taxon>
    </lineage>
</organism>
<dbReference type="EMBL" id="NCEB01000028">
    <property type="protein sequence ID" value="OYX31793.1"/>
    <property type="molecule type" value="Genomic_DNA"/>
</dbReference>
<sequence length="178" mass="18573">MTVTYTDDTARNEPMIEEVFVPRYARTRKSRSKGGIRTWMILAPVGVVALIGGGAAVMMSGETGNEPLVAREAPVPLVQPAVPLESSTARAALSTDDLPGGVTLTETAAAPVVREAPPTRPAAIQRRQPVERRAAPAEPAPVMEQAPTEPTGPQPYVATTPTIDAPAPAPSIVPAPLD</sequence>
<name>A0A258FIY3_9CAUL</name>
<evidence type="ECO:0000256" key="2">
    <source>
        <dbReference type="SAM" id="Phobius"/>
    </source>
</evidence>
<comment type="caution">
    <text evidence="3">The sequence shown here is derived from an EMBL/GenBank/DDBJ whole genome shotgun (WGS) entry which is preliminary data.</text>
</comment>
<reference evidence="3 4" key="1">
    <citation type="submission" date="2017-03" db="EMBL/GenBank/DDBJ databases">
        <title>Lifting the veil on microbial sulfur biogeochemistry in mining wastewaters.</title>
        <authorList>
            <person name="Kantor R.S."/>
            <person name="Colenbrander Nelson T."/>
            <person name="Marshall S."/>
            <person name="Bennett D."/>
            <person name="Apte S."/>
            <person name="Camacho D."/>
            <person name="Thomas B.C."/>
            <person name="Warren L.A."/>
            <person name="Banfield J.F."/>
        </authorList>
    </citation>
    <scope>NUCLEOTIDE SEQUENCE [LARGE SCALE GENOMIC DNA]</scope>
    <source>
        <strain evidence="3">32-69-9</strain>
    </source>
</reference>
<evidence type="ECO:0000256" key="1">
    <source>
        <dbReference type="SAM" id="MobiDB-lite"/>
    </source>
</evidence>
<feature type="compositionally biased region" description="Low complexity" evidence="1">
    <location>
        <begin position="136"/>
        <end position="147"/>
    </location>
</feature>
<dbReference type="Proteomes" id="UP000215595">
    <property type="component" value="Unassembled WGS sequence"/>
</dbReference>
<keyword evidence="2" id="KW-1133">Transmembrane helix</keyword>
<feature type="transmembrane region" description="Helical" evidence="2">
    <location>
        <begin position="38"/>
        <end position="59"/>
    </location>
</feature>
<feature type="region of interest" description="Disordered" evidence="1">
    <location>
        <begin position="118"/>
        <end position="178"/>
    </location>
</feature>
<proteinExistence type="predicted"/>